<accession>A0A8A2V9X9</accession>
<dbReference type="InterPro" id="IPR055833">
    <property type="entry name" value="DUF7410"/>
</dbReference>
<gene>
    <name evidence="4" type="ORF">J0X25_12840</name>
</gene>
<organism evidence="4 5">
    <name type="scientific">Haloterrigena alkaliphila</name>
    <dbReference type="NCBI Taxonomy" id="2816475"/>
    <lineage>
        <taxon>Archaea</taxon>
        <taxon>Methanobacteriati</taxon>
        <taxon>Methanobacteriota</taxon>
        <taxon>Stenosarchaea group</taxon>
        <taxon>Halobacteria</taxon>
        <taxon>Halobacteriales</taxon>
        <taxon>Natrialbaceae</taxon>
        <taxon>Haloterrigena</taxon>
    </lineage>
</organism>
<evidence type="ECO:0000256" key="1">
    <source>
        <dbReference type="SAM" id="MobiDB-lite"/>
    </source>
</evidence>
<keyword evidence="2" id="KW-1133">Transmembrane helix</keyword>
<protein>
    <recommendedName>
        <fullName evidence="3">DUF7410 domain-containing protein</fullName>
    </recommendedName>
</protein>
<evidence type="ECO:0000313" key="4">
    <source>
        <dbReference type="EMBL" id="QSW98281.1"/>
    </source>
</evidence>
<dbReference type="KEGG" id="hakz:J0X25_12840"/>
<keyword evidence="2" id="KW-0812">Transmembrane</keyword>
<dbReference type="Proteomes" id="UP000663203">
    <property type="component" value="Chromosome"/>
</dbReference>
<dbReference type="AlphaFoldDB" id="A0A8A2V9X9"/>
<evidence type="ECO:0000313" key="5">
    <source>
        <dbReference type="Proteomes" id="UP000663203"/>
    </source>
</evidence>
<dbReference type="GeneID" id="63188207"/>
<feature type="compositionally biased region" description="Basic and acidic residues" evidence="1">
    <location>
        <begin position="1"/>
        <end position="19"/>
    </location>
</feature>
<keyword evidence="2" id="KW-0472">Membrane</keyword>
<feature type="transmembrane region" description="Helical" evidence="2">
    <location>
        <begin position="93"/>
        <end position="115"/>
    </location>
</feature>
<evidence type="ECO:0000259" key="3">
    <source>
        <dbReference type="Pfam" id="PF24166"/>
    </source>
</evidence>
<feature type="domain" description="DUF7410" evidence="3">
    <location>
        <begin position="46"/>
        <end position="67"/>
    </location>
</feature>
<sequence>MSASDRRRESADSPRREADGSPTERASAVDERPAVAVGADEPAARCPYCGLPFHEERLETLHRGLEHPASLSDRERAAFERAYREEDADVRRFRLLALGAVVLCYFCLLFVYAVIL</sequence>
<proteinExistence type="predicted"/>
<dbReference type="RefSeq" id="WP_207287891.1">
    <property type="nucleotide sequence ID" value="NZ_CP071462.1"/>
</dbReference>
<keyword evidence="5" id="KW-1185">Reference proteome</keyword>
<dbReference type="Pfam" id="PF24166">
    <property type="entry name" value="DUF7410"/>
    <property type="match status" value="1"/>
</dbReference>
<dbReference type="EMBL" id="CP071462">
    <property type="protein sequence ID" value="QSW98281.1"/>
    <property type="molecule type" value="Genomic_DNA"/>
</dbReference>
<name>A0A8A2V9X9_9EURY</name>
<evidence type="ECO:0000256" key="2">
    <source>
        <dbReference type="SAM" id="Phobius"/>
    </source>
</evidence>
<feature type="region of interest" description="Disordered" evidence="1">
    <location>
        <begin position="1"/>
        <end position="36"/>
    </location>
</feature>
<reference evidence="4 5" key="1">
    <citation type="submission" date="2021-03" db="EMBL/GenBank/DDBJ databases">
        <title>Haloterrigena longa sp. nov. and Haloterrigena limicola sp. nov., extremely halophilic archaea isolated from a salt lake.</title>
        <authorList>
            <person name="Henglin C."/>
        </authorList>
    </citation>
    <scope>NUCLEOTIDE SEQUENCE [LARGE SCALE GENOMIC DNA]</scope>
    <source>
        <strain evidence="4 5">KZCA68</strain>
    </source>
</reference>